<comment type="pathway">
    <text evidence="5">Lipid metabolism; C21-steroid hormone metabolism.</text>
</comment>
<evidence type="ECO:0000256" key="28">
    <source>
        <dbReference type="ARBA" id="ARBA00050430"/>
    </source>
</evidence>
<evidence type="ECO:0000256" key="10">
    <source>
        <dbReference type="ARBA" id="ARBA00022723"/>
    </source>
</evidence>
<comment type="catalytic activity">
    <reaction evidence="30">
        <text>cholesterol + reduced [NADPH--hemoprotein reductase] + O2 = (24S)-hydroxycholesterol + oxidized [NADPH--hemoprotein reductase] + H2O + H(+)</text>
        <dbReference type="Rhea" id="RHEA:22716"/>
        <dbReference type="Rhea" id="RHEA-COMP:11964"/>
        <dbReference type="Rhea" id="RHEA-COMP:11965"/>
        <dbReference type="ChEBI" id="CHEBI:15377"/>
        <dbReference type="ChEBI" id="CHEBI:15378"/>
        <dbReference type="ChEBI" id="CHEBI:15379"/>
        <dbReference type="ChEBI" id="CHEBI:16113"/>
        <dbReference type="ChEBI" id="CHEBI:34310"/>
        <dbReference type="ChEBI" id="CHEBI:57618"/>
        <dbReference type="ChEBI" id="CHEBI:58210"/>
        <dbReference type="EC" id="1.14.14.25"/>
    </reaction>
    <physiologicalReaction direction="left-to-right" evidence="30">
        <dbReference type="Rhea" id="RHEA:22717"/>
    </physiologicalReaction>
</comment>
<comment type="catalytic activity">
    <reaction evidence="29">
        <text>7-dehydrocholesterol + reduced [NADPH--hemoprotein reductase] + O2 = cholesta-5,7-dien-3beta,25-diol + oxidized [NADPH--hemoprotein reductase] + H2O + H(+)</text>
        <dbReference type="Rhea" id="RHEA:53240"/>
        <dbReference type="Rhea" id="RHEA-COMP:11964"/>
        <dbReference type="Rhea" id="RHEA-COMP:11965"/>
        <dbReference type="ChEBI" id="CHEBI:15377"/>
        <dbReference type="ChEBI" id="CHEBI:15378"/>
        <dbReference type="ChEBI" id="CHEBI:15379"/>
        <dbReference type="ChEBI" id="CHEBI:17759"/>
        <dbReference type="ChEBI" id="CHEBI:57618"/>
        <dbReference type="ChEBI" id="CHEBI:58210"/>
        <dbReference type="ChEBI" id="CHEBI:137057"/>
    </reaction>
    <physiologicalReaction direction="left-to-right" evidence="29">
        <dbReference type="Rhea" id="RHEA:53241"/>
    </physiologicalReaction>
</comment>
<dbReference type="Gene3D" id="1.10.630.10">
    <property type="entry name" value="Cytochrome P450"/>
    <property type="match status" value="1"/>
</dbReference>
<evidence type="ECO:0000256" key="39">
    <source>
        <dbReference type="ARBA" id="ARBA00052870"/>
    </source>
</evidence>
<evidence type="ECO:0000256" key="22">
    <source>
        <dbReference type="ARBA" id="ARBA00023273"/>
    </source>
</evidence>
<dbReference type="InterPro" id="IPR001128">
    <property type="entry name" value="Cyt_P450"/>
</dbReference>
<dbReference type="InterPro" id="IPR039983">
    <property type="entry name" value="CYP46A1"/>
</dbReference>
<protein>
    <recommendedName>
        <fullName evidence="42">Cholesterol 24-hydroxylase</fullName>
        <ecNumber evidence="41">1.14.14.25</ecNumber>
    </recommendedName>
    <alternativeName>
        <fullName evidence="44">Cholesterol 24-monooxygenase</fullName>
    </alternativeName>
    <alternativeName>
        <fullName evidence="43">Cholesterol 24S-hydroxylase</fullName>
    </alternativeName>
    <alternativeName>
        <fullName evidence="45">Cytochrome P450 46A1</fullName>
    </alternativeName>
</protein>
<feature type="transmembrane region" description="Helical" evidence="48">
    <location>
        <begin position="6"/>
        <end position="29"/>
    </location>
</feature>
<dbReference type="GO" id="GO:0030425">
    <property type="term" value="C:dendrite"/>
    <property type="evidence" value="ECO:0007669"/>
    <property type="project" value="UniProtKB-SubCell"/>
</dbReference>
<evidence type="ECO:0000256" key="33">
    <source>
        <dbReference type="ARBA" id="ARBA00051527"/>
    </source>
</evidence>
<comment type="subcellular location">
    <subcellularLocation>
        <location evidence="3">Cell projection</location>
        <location evidence="3">Dendrite</location>
    </subcellularLocation>
    <subcellularLocation>
        <location evidence="4">Endoplasmic reticulum membrane</location>
        <topology evidence="4">Single-pass membrane protein</topology>
    </subcellularLocation>
    <subcellularLocation>
        <location evidence="2">Microsome membrane</location>
        <topology evidence="2">Single-pass membrane protein</topology>
    </subcellularLocation>
    <subcellularLocation>
        <location evidence="24">Postsynapse</location>
    </subcellularLocation>
    <subcellularLocation>
        <location evidence="23">Presynapse</location>
    </subcellularLocation>
</comment>
<keyword evidence="20" id="KW-1207">Sterol metabolism</keyword>
<evidence type="ECO:0000256" key="32">
    <source>
        <dbReference type="ARBA" id="ARBA00051503"/>
    </source>
</evidence>
<reference evidence="49" key="1">
    <citation type="submission" date="2025-08" db="UniProtKB">
        <authorList>
            <consortium name="Ensembl"/>
        </authorList>
    </citation>
    <scope>IDENTIFICATION</scope>
</reference>
<comment type="cofactor">
    <cofactor evidence="1 46">
        <name>heme</name>
        <dbReference type="ChEBI" id="CHEBI:30413"/>
    </cofactor>
</comment>
<dbReference type="SUPFAM" id="SSF48264">
    <property type="entry name" value="Cytochrome P450"/>
    <property type="match status" value="1"/>
</dbReference>
<dbReference type="Ensembl" id="ENSLLET00000033934.1">
    <property type="protein sequence ID" value="ENSLLEP00000032673.1"/>
    <property type="gene ID" value="ENSLLEG00000020016.1"/>
</dbReference>
<comment type="similarity">
    <text evidence="6 47">Belongs to the cytochrome P450 family.</text>
</comment>
<keyword evidence="50" id="KW-1185">Reference proteome</keyword>
<dbReference type="GeneTree" id="ENSGT00940000156927"/>
<dbReference type="GO" id="GO:0020037">
    <property type="term" value="F:heme binding"/>
    <property type="evidence" value="ECO:0007669"/>
    <property type="project" value="InterPro"/>
</dbReference>
<comment type="function">
    <text evidence="40">P450 monooxygenase that plays a major role in cholesterol homeostasis in the brain. Primarily catalyzes the hydroxylation (with S stereochemistry) at C-24 of cholesterol side chain, triggering cholesterol diffusion out of neurons and its further degradation. By promoting constant cholesterol elimination in neurons, may activate the mevalonate pathway and coordinate the synthesis of new cholesterol and nonsterol isoprenoids involved in synaptic activity and learning. Further hydroxylates cholesterol derivatives and hormone steroids on both the ring and side chain of these molecules, converting them into active oxysterols involved in lipid signaling and biosynthesis. Acts as an epoxidase converting cholesta-5,24-dien-3beta-ol/desmosterol into (24S),25-epoxycholesterol, an abundant lipid ligand of nuclear NR1H2 and NR1H3 receptors shown to promote neurogenesis in developing brain. May also catalyze the oxidative metabolism of xenobiotics, such as clotrimazole.</text>
</comment>
<comment type="catalytic activity">
    <reaction evidence="26">
        <text>desmosterol + reduced [NADPH--hemoprotein reductase] + O2 = (24Z),26-hydroxydesmosterol + oxidized [NADPH--hemoprotein reductase] + H2O + H(+)</text>
        <dbReference type="Rhea" id="RHEA:53236"/>
        <dbReference type="Rhea" id="RHEA-COMP:11964"/>
        <dbReference type="Rhea" id="RHEA-COMP:11965"/>
        <dbReference type="ChEBI" id="CHEBI:15377"/>
        <dbReference type="ChEBI" id="CHEBI:15378"/>
        <dbReference type="ChEBI" id="CHEBI:15379"/>
        <dbReference type="ChEBI" id="CHEBI:17737"/>
        <dbReference type="ChEBI" id="CHEBI:57618"/>
        <dbReference type="ChEBI" id="CHEBI:58210"/>
        <dbReference type="ChEBI" id="CHEBI:137053"/>
    </reaction>
    <physiologicalReaction direction="left-to-right" evidence="26">
        <dbReference type="Rhea" id="RHEA:53237"/>
    </physiologicalReaction>
</comment>
<dbReference type="AlphaFoldDB" id="A0A8C5Q6N3"/>
<feature type="binding site" description="axial binding residue" evidence="46">
    <location>
        <position position="400"/>
    </location>
    <ligand>
        <name>heme</name>
        <dbReference type="ChEBI" id="CHEBI:30413"/>
    </ligand>
    <ligandPart>
        <name>Fe</name>
        <dbReference type="ChEBI" id="CHEBI:18248"/>
    </ligandPart>
</feature>
<evidence type="ECO:0000256" key="12">
    <source>
        <dbReference type="ARBA" id="ARBA00022848"/>
    </source>
</evidence>
<keyword evidence="21" id="KW-0753">Steroid metabolism</keyword>
<evidence type="ECO:0000256" key="46">
    <source>
        <dbReference type="PIRSR" id="PIRSR602401-1"/>
    </source>
</evidence>
<evidence type="ECO:0000256" key="11">
    <source>
        <dbReference type="ARBA" id="ARBA00022824"/>
    </source>
</evidence>
<dbReference type="InterPro" id="IPR036396">
    <property type="entry name" value="Cyt_P450_sf"/>
</dbReference>
<dbReference type="GO" id="GO:0005789">
    <property type="term" value="C:endoplasmic reticulum membrane"/>
    <property type="evidence" value="ECO:0007669"/>
    <property type="project" value="UniProtKB-SubCell"/>
</dbReference>
<evidence type="ECO:0000256" key="36">
    <source>
        <dbReference type="ARBA" id="ARBA00051763"/>
    </source>
</evidence>
<evidence type="ECO:0000256" key="4">
    <source>
        <dbReference type="ARBA" id="ARBA00004389"/>
    </source>
</evidence>
<keyword evidence="8 46" id="KW-0349">Heme</keyword>
<dbReference type="PRINTS" id="PR00385">
    <property type="entry name" value="P450"/>
</dbReference>
<dbReference type="GO" id="GO:0006707">
    <property type="term" value="P:cholesterol catabolic process"/>
    <property type="evidence" value="ECO:0007669"/>
    <property type="project" value="InterPro"/>
</dbReference>
<comment type="catalytic activity">
    <reaction evidence="27">
        <text>testosterone + reduced [NADPH--hemoprotein reductase] + O2 = 2-hydroxytestosterone + oxidized [NADPH--hemoprotein reductase] + H2O + H(+)</text>
        <dbReference type="Rhea" id="RHEA:46300"/>
        <dbReference type="Rhea" id="RHEA-COMP:11964"/>
        <dbReference type="Rhea" id="RHEA-COMP:11965"/>
        <dbReference type="ChEBI" id="CHEBI:15377"/>
        <dbReference type="ChEBI" id="CHEBI:15378"/>
        <dbReference type="ChEBI" id="CHEBI:15379"/>
        <dbReference type="ChEBI" id="CHEBI:17347"/>
        <dbReference type="ChEBI" id="CHEBI:57618"/>
        <dbReference type="ChEBI" id="CHEBI:58210"/>
        <dbReference type="ChEBI" id="CHEBI:86013"/>
    </reaction>
    <physiologicalReaction direction="left-to-right" evidence="27">
        <dbReference type="Rhea" id="RHEA:46301"/>
    </physiologicalReaction>
</comment>
<evidence type="ECO:0000256" key="9">
    <source>
        <dbReference type="ARBA" id="ARBA00022692"/>
    </source>
</evidence>
<comment type="catalytic activity">
    <reaction evidence="28">
        <text>(24S)-hydroxycholesterol + reduced [NADPH--hemoprotein reductase] + O2 = 24S,25-dihydroxycholesterol + oxidized [NADPH--hemoprotein reductase] + H2O + H(+)</text>
        <dbReference type="Rhea" id="RHEA:46384"/>
        <dbReference type="Rhea" id="RHEA-COMP:11964"/>
        <dbReference type="Rhea" id="RHEA-COMP:11965"/>
        <dbReference type="ChEBI" id="CHEBI:15377"/>
        <dbReference type="ChEBI" id="CHEBI:15378"/>
        <dbReference type="ChEBI" id="CHEBI:15379"/>
        <dbReference type="ChEBI" id="CHEBI:34310"/>
        <dbReference type="ChEBI" id="CHEBI:57618"/>
        <dbReference type="ChEBI" id="CHEBI:58210"/>
        <dbReference type="ChEBI" id="CHEBI:86074"/>
    </reaction>
    <physiologicalReaction direction="left-to-right" evidence="28">
        <dbReference type="Rhea" id="RHEA:46385"/>
    </physiologicalReaction>
</comment>
<sequence>MGLWGLLTWGSLLLLSLALICFLIFCAYIKYIHMKGLHGGVWGLSHVMLHLPWHWLGHCIYCNFFAVLQECLMSPDYQKGWFYDRVATLFGTRFLGCGLVTDRDYDHWHKQRRVMDPAFSRAYLIGLMGPFNDNAEHLMETLSNKADGKQRVKMHDLLNRMTLDVIAKVAFAMDLNSLDDKDNPFPRAITVAISGMVETRNPFIQYLPGKRAYIKDVRDSIGLLRETGKRCIERRQRAIDEGEDVPVDILTQILKGAGKLDCCLSGQETTANQLAFTVMELGRNPHILEKVQAEVDDVIGSKRDLDYEDLGKLKYLSQVLKETLRLYPTAPGTSRGLHEELVINGVRIPPKTTVMFNSYIMGRMEEYFEDPLTFNPDRFHPEAPKPNFTYFPFSLGPRSCIGRVFAQMEAKVVMAKLIQRFNFTLVEGQSFKVLDLATLRPLDGVVCTVRTRTTNGK</sequence>
<evidence type="ECO:0000256" key="21">
    <source>
        <dbReference type="ARBA" id="ARBA00023221"/>
    </source>
</evidence>
<dbReference type="GO" id="GO:0005506">
    <property type="term" value="F:iron ion binding"/>
    <property type="evidence" value="ECO:0007669"/>
    <property type="project" value="InterPro"/>
</dbReference>
<dbReference type="Proteomes" id="UP000694569">
    <property type="component" value="Unplaced"/>
</dbReference>
<evidence type="ECO:0000256" key="34">
    <source>
        <dbReference type="ARBA" id="ARBA00051606"/>
    </source>
</evidence>
<evidence type="ECO:0000256" key="8">
    <source>
        <dbReference type="ARBA" id="ARBA00022617"/>
    </source>
</evidence>
<comment type="catalytic activity">
    <reaction evidence="35">
        <text>cholestanol + reduced [NADPH--hemoprotein reductase] + O2 = (24S)-hydroxycholestanol + oxidized [NADPH--hemoprotein reductase] + H2O + H(+)</text>
        <dbReference type="Rhea" id="RHEA:53808"/>
        <dbReference type="Rhea" id="RHEA-COMP:11964"/>
        <dbReference type="Rhea" id="RHEA-COMP:11965"/>
        <dbReference type="ChEBI" id="CHEBI:15377"/>
        <dbReference type="ChEBI" id="CHEBI:15378"/>
        <dbReference type="ChEBI" id="CHEBI:15379"/>
        <dbReference type="ChEBI" id="CHEBI:57618"/>
        <dbReference type="ChEBI" id="CHEBI:58210"/>
        <dbReference type="ChEBI" id="CHEBI:86570"/>
        <dbReference type="ChEBI" id="CHEBI:137687"/>
    </reaction>
    <physiologicalReaction direction="left-to-right" evidence="35">
        <dbReference type="Rhea" id="RHEA:53809"/>
    </physiologicalReaction>
</comment>
<keyword evidence="11" id="KW-0256">Endoplasmic reticulum</keyword>
<comment type="catalytic activity">
    <reaction evidence="39">
        <text>desmosterol + reduced [NADPH--hemoprotein reductase] + O2 = (24S)-25-epoxycholesterol + oxidized [NADPH--hemoprotein reductase] + H2O + H(+)</text>
        <dbReference type="Rhea" id="RHEA:53232"/>
        <dbReference type="Rhea" id="RHEA-COMP:11964"/>
        <dbReference type="Rhea" id="RHEA-COMP:11965"/>
        <dbReference type="ChEBI" id="CHEBI:15377"/>
        <dbReference type="ChEBI" id="CHEBI:15378"/>
        <dbReference type="ChEBI" id="CHEBI:15379"/>
        <dbReference type="ChEBI" id="CHEBI:17737"/>
        <dbReference type="ChEBI" id="CHEBI:41633"/>
        <dbReference type="ChEBI" id="CHEBI:57618"/>
        <dbReference type="ChEBI" id="CHEBI:58210"/>
    </reaction>
    <physiologicalReaction direction="left-to-right" evidence="39">
        <dbReference type="Rhea" id="RHEA:53233"/>
    </physiologicalReaction>
</comment>
<evidence type="ECO:0000256" key="5">
    <source>
        <dbReference type="ARBA" id="ARBA00005108"/>
    </source>
</evidence>
<comment type="catalytic activity">
    <reaction evidence="33">
        <text>4beta-hydroxycholesterol + reduced [NADPH--hemoprotein reductase] + O2 = 4beta,24S-dihydroxycholesterol + oxidized [NADPH--hemoprotein reductase] + H2O + H(+)</text>
        <dbReference type="Rhea" id="RHEA:46392"/>
        <dbReference type="Rhea" id="RHEA-COMP:11964"/>
        <dbReference type="Rhea" id="RHEA-COMP:11965"/>
        <dbReference type="ChEBI" id="CHEBI:15377"/>
        <dbReference type="ChEBI" id="CHEBI:15378"/>
        <dbReference type="ChEBI" id="CHEBI:15379"/>
        <dbReference type="ChEBI" id="CHEBI:57618"/>
        <dbReference type="ChEBI" id="CHEBI:58210"/>
        <dbReference type="ChEBI" id="CHEBI:85778"/>
        <dbReference type="ChEBI" id="CHEBI:86087"/>
    </reaction>
    <physiologicalReaction direction="left-to-right" evidence="33">
        <dbReference type="Rhea" id="RHEA:46393"/>
    </physiologicalReaction>
</comment>
<evidence type="ECO:0000256" key="20">
    <source>
        <dbReference type="ARBA" id="ARBA00023166"/>
    </source>
</evidence>
<dbReference type="PANTHER" id="PTHR24293:SF1">
    <property type="entry name" value="CHOLESTEROL 24-HYDROXYLASE"/>
    <property type="match status" value="1"/>
</dbReference>
<dbReference type="InterPro" id="IPR002401">
    <property type="entry name" value="Cyt_P450_E_grp-I"/>
</dbReference>
<evidence type="ECO:0000256" key="37">
    <source>
        <dbReference type="ARBA" id="ARBA00051817"/>
    </source>
</evidence>
<evidence type="ECO:0000256" key="19">
    <source>
        <dbReference type="ARBA" id="ARBA00023136"/>
    </source>
</evidence>
<dbReference type="FunFam" id="1.10.630.10:FF:000031">
    <property type="entry name" value="cholesterol 24-hydroxylase isoform X2"/>
    <property type="match status" value="1"/>
</dbReference>
<dbReference type="PRINTS" id="PR00463">
    <property type="entry name" value="EP450I"/>
</dbReference>
<evidence type="ECO:0000256" key="7">
    <source>
        <dbReference type="ARBA" id="ARBA00022548"/>
    </source>
</evidence>
<evidence type="ECO:0000256" key="15">
    <source>
        <dbReference type="ARBA" id="ARBA00023004"/>
    </source>
</evidence>
<dbReference type="GO" id="GO:0098793">
    <property type="term" value="C:presynapse"/>
    <property type="evidence" value="ECO:0007669"/>
    <property type="project" value="UniProtKB-SubCell"/>
</dbReference>
<dbReference type="GO" id="GO:0033781">
    <property type="term" value="F:cholesterol 24-hydroxylase activity"/>
    <property type="evidence" value="ECO:0007669"/>
    <property type="project" value="UniProtKB-EC"/>
</dbReference>
<comment type="catalytic activity">
    <reaction evidence="31">
        <text>testosterone + reduced [NADPH--hemoprotein reductase] + O2 = 16beta,17beta-dihydroxyandrost-4-en-3-one + oxidized [NADPH--hemoprotein reductase] + H2O + H(+)</text>
        <dbReference type="Rhea" id="RHEA:46304"/>
        <dbReference type="Rhea" id="RHEA-COMP:11964"/>
        <dbReference type="Rhea" id="RHEA-COMP:11965"/>
        <dbReference type="ChEBI" id="CHEBI:15377"/>
        <dbReference type="ChEBI" id="CHEBI:15378"/>
        <dbReference type="ChEBI" id="CHEBI:15379"/>
        <dbReference type="ChEBI" id="CHEBI:17347"/>
        <dbReference type="ChEBI" id="CHEBI:57618"/>
        <dbReference type="ChEBI" id="CHEBI:58210"/>
        <dbReference type="ChEBI" id="CHEBI:83027"/>
    </reaction>
    <physiologicalReaction direction="left-to-right" evidence="31">
        <dbReference type="Rhea" id="RHEA:46305"/>
    </physiologicalReaction>
</comment>
<keyword evidence="16" id="KW-0770">Synapse</keyword>
<keyword evidence="19 48" id="KW-0472">Membrane</keyword>
<keyword evidence="22" id="KW-0966">Cell projection</keyword>
<proteinExistence type="inferred from homology"/>
<evidence type="ECO:0000256" key="35">
    <source>
        <dbReference type="ARBA" id="ARBA00051748"/>
    </source>
</evidence>
<evidence type="ECO:0000256" key="47">
    <source>
        <dbReference type="RuleBase" id="RU000461"/>
    </source>
</evidence>
<evidence type="ECO:0000256" key="13">
    <source>
        <dbReference type="ARBA" id="ARBA00022989"/>
    </source>
</evidence>
<dbReference type="CDD" id="cd20613">
    <property type="entry name" value="CYP46A1-like"/>
    <property type="match status" value="1"/>
</dbReference>
<dbReference type="InterPro" id="IPR017972">
    <property type="entry name" value="Cyt_P450_CS"/>
</dbReference>
<comment type="catalytic activity">
    <reaction evidence="36">
        <text>(24S)-hydroxycholesterol + reduced [NADPH--hemoprotein reductase] + O2 = (24S,25R)-24,26-dihydroxycholesterol + oxidized [NADPH--hemoprotein reductase] + H2O + H(+)</text>
        <dbReference type="Rhea" id="RHEA:46388"/>
        <dbReference type="Rhea" id="RHEA-COMP:11964"/>
        <dbReference type="Rhea" id="RHEA-COMP:11965"/>
        <dbReference type="ChEBI" id="CHEBI:15377"/>
        <dbReference type="ChEBI" id="CHEBI:15378"/>
        <dbReference type="ChEBI" id="CHEBI:15379"/>
        <dbReference type="ChEBI" id="CHEBI:34310"/>
        <dbReference type="ChEBI" id="CHEBI:57618"/>
        <dbReference type="ChEBI" id="CHEBI:58210"/>
        <dbReference type="ChEBI" id="CHEBI:86165"/>
    </reaction>
    <physiologicalReaction direction="left-to-right" evidence="36">
        <dbReference type="Rhea" id="RHEA:46389"/>
    </physiologicalReaction>
</comment>
<dbReference type="EC" id="1.14.14.25" evidence="41"/>
<evidence type="ECO:0000256" key="1">
    <source>
        <dbReference type="ARBA" id="ARBA00001971"/>
    </source>
</evidence>
<evidence type="ECO:0000256" key="45">
    <source>
        <dbReference type="ARBA" id="ARBA00080170"/>
    </source>
</evidence>
<keyword evidence="15 46" id="KW-0408">Iron</keyword>
<evidence type="ECO:0000256" key="48">
    <source>
        <dbReference type="SAM" id="Phobius"/>
    </source>
</evidence>
<evidence type="ECO:0000256" key="31">
    <source>
        <dbReference type="ARBA" id="ARBA00051188"/>
    </source>
</evidence>
<keyword evidence="9 48" id="KW-0812">Transmembrane</keyword>
<evidence type="ECO:0000256" key="17">
    <source>
        <dbReference type="ARBA" id="ARBA00023033"/>
    </source>
</evidence>
<keyword evidence="17 47" id="KW-0503">Monooxygenase</keyword>
<keyword evidence="10 46" id="KW-0479">Metal-binding</keyword>
<evidence type="ECO:0000256" key="27">
    <source>
        <dbReference type="ARBA" id="ARBA00050344"/>
    </source>
</evidence>
<evidence type="ECO:0000256" key="25">
    <source>
        <dbReference type="ARBA" id="ARBA00049645"/>
    </source>
</evidence>
<evidence type="ECO:0000313" key="50">
    <source>
        <dbReference type="Proteomes" id="UP000694569"/>
    </source>
</evidence>
<evidence type="ECO:0000256" key="6">
    <source>
        <dbReference type="ARBA" id="ARBA00010617"/>
    </source>
</evidence>
<evidence type="ECO:0000256" key="38">
    <source>
        <dbReference type="ARBA" id="ARBA00052074"/>
    </source>
</evidence>
<dbReference type="PROSITE" id="PS00086">
    <property type="entry name" value="CYTOCHROME_P450"/>
    <property type="match status" value="1"/>
</dbReference>
<evidence type="ECO:0000256" key="16">
    <source>
        <dbReference type="ARBA" id="ARBA00023018"/>
    </source>
</evidence>
<comment type="pathway">
    <text evidence="25">Steroid metabolism; cholesterol degradation.</text>
</comment>
<dbReference type="GO" id="GO:0098794">
    <property type="term" value="C:postsynapse"/>
    <property type="evidence" value="ECO:0007669"/>
    <property type="project" value="UniProtKB-SubCell"/>
</dbReference>
<evidence type="ECO:0000256" key="43">
    <source>
        <dbReference type="ARBA" id="ARBA00077287"/>
    </source>
</evidence>
<comment type="catalytic activity">
    <reaction evidence="37">
        <text>7-dehydrocholesterol + reduced [NADPH--hemoprotein reductase] + O2 = cholesta-5,7-dien-3beta,24S-diol + oxidized [NADPH--hemoprotein reductase] + H2O + H(+)</text>
        <dbReference type="Rhea" id="RHEA:53244"/>
        <dbReference type="Rhea" id="RHEA-COMP:11964"/>
        <dbReference type="Rhea" id="RHEA-COMP:11965"/>
        <dbReference type="ChEBI" id="CHEBI:15377"/>
        <dbReference type="ChEBI" id="CHEBI:15378"/>
        <dbReference type="ChEBI" id="CHEBI:15379"/>
        <dbReference type="ChEBI" id="CHEBI:17759"/>
        <dbReference type="ChEBI" id="CHEBI:57618"/>
        <dbReference type="ChEBI" id="CHEBI:58210"/>
        <dbReference type="ChEBI" id="CHEBI:137061"/>
    </reaction>
    <physiologicalReaction direction="left-to-right" evidence="37">
        <dbReference type="Rhea" id="RHEA:53245"/>
    </physiologicalReaction>
</comment>
<name>A0A8C5Q6N3_9ANUR</name>
<evidence type="ECO:0000256" key="29">
    <source>
        <dbReference type="ARBA" id="ARBA00050696"/>
    </source>
</evidence>
<keyword evidence="12" id="KW-0492">Microsome</keyword>
<evidence type="ECO:0000256" key="30">
    <source>
        <dbReference type="ARBA" id="ARBA00050991"/>
    </source>
</evidence>
<comment type="catalytic activity">
    <reaction evidence="32">
        <text>testosterone + reduced [NADPH--hemoprotein reductase] + O2 = 6beta,17beta-dihydroxyandrost-4-en-3-one + oxidized [NADPH--hemoprotein reductase] + H2O + H(+)</text>
        <dbReference type="Rhea" id="RHEA:46296"/>
        <dbReference type="Rhea" id="RHEA-COMP:11964"/>
        <dbReference type="Rhea" id="RHEA-COMP:11965"/>
        <dbReference type="ChEBI" id="CHEBI:15377"/>
        <dbReference type="ChEBI" id="CHEBI:15378"/>
        <dbReference type="ChEBI" id="CHEBI:15379"/>
        <dbReference type="ChEBI" id="CHEBI:17347"/>
        <dbReference type="ChEBI" id="CHEBI:34477"/>
        <dbReference type="ChEBI" id="CHEBI:57618"/>
        <dbReference type="ChEBI" id="CHEBI:58210"/>
    </reaction>
    <physiologicalReaction direction="left-to-right" evidence="32">
        <dbReference type="Rhea" id="RHEA:46297"/>
    </physiologicalReaction>
</comment>
<evidence type="ECO:0000256" key="40">
    <source>
        <dbReference type="ARBA" id="ARBA00054645"/>
    </source>
</evidence>
<evidence type="ECO:0000256" key="23">
    <source>
        <dbReference type="ARBA" id="ARBA00034106"/>
    </source>
</evidence>
<evidence type="ECO:0000256" key="42">
    <source>
        <dbReference type="ARBA" id="ARBA00068948"/>
    </source>
</evidence>
<evidence type="ECO:0000256" key="2">
    <source>
        <dbReference type="ARBA" id="ARBA00004111"/>
    </source>
</evidence>
<dbReference type="Pfam" id="PF00067">
    <property type="entry name" value="p450"/>
    <property type="match status" value="1"/>
</dbReference>
<reference evidence="49" key="2">
    <citation type="submission" date="2025-09" db="UniProtKB">
        <authorList>
            <consortium name="Ensembl"/>
        </authorList>
    </citation>
    <scope>IDENTIFICATION</scope>
</reference>
<evidence type="ECO:0000256" key="18">
    <source>
        <dbReference type="ARBA" id="ARBA00023098"/>
    </source>
</evidence>
<keyword evidence="7" id="KW-0153">Cholesterol metabolism</keyword>
<evidence type="ECO:0000256" key="24">
    <source>
        <dbReference type="ARBA" id="ARBA00034110"/>
    </source>
</evidence>
<evidence type="ECO:0000313" key="49">
    <source>
        <dbReference type="Ensembl" id="ENSLLEP00000032673.1"/>
    </source>
</evidence>
<evidence type="ECO:0000256" key="44">
    <source>
        <dbReference type="ARBA" id="ARBA00079170"/>
    </source>
</evidence>
<keyword evidence="14 47" id="KW-0560">Oxidoreductase</keyword>
<keyword evidence="13 48" id="KW-1133">Transmembrane helix</keyword>
<organism evidence="49 50">
    <name type="scientific">Leptobrachium leishanense</name>
    <name type="common">Leishan spiny toad</name>
    <dbReference type="NCBI Taxonomy" id="445787"/>
    <lineage>
        <taxon>Eukaryota</taxon>
        <taxon>Metazoa</taxon>
        <taxon>Chordata</taxon>
        <taxon>Craniata</taxon>
        <taxon>Vertebrata</taxon>
        <taxon>Euteleostomi</taxon>
        <taxon>Amphibia</taxon>
        <taxon>Batrachia</taxon>
        <taxon>Anura</taxon>
        <taxon>Pelobatoidea</taxon>
        <taxon>Megophryidae</taxon>
        <taxon>Leptobrachium</taxon>
    </lineage>
</organism>
<evidence type="ECO:0000256" key="14">
    <source>
        <dbReference type="ARBA" id="ARBA00023002"/>
    </source>
</evidence>
<dbReference type="PANTHER" id="PTHR24293">
    <property type="entry name" value="CYTOCHROME P450 FAMILY 46 SUBFAMILY A"/>
    <property type="match status" value="1"/>
</dbReference>
<evidence type="ECO:0000256" key="26">
    <source>
        <dbReference type="ARBA" id="ARBA00050139"/>
    </source>
</evidence>
<evidence type="ECO:0000256" key="3">
    <source>
        <dbReference type="ARBA" id="ARBA00004279"/>
    </source>
</evidence>
<accession>A0A8C5Q6N3</accession>
<evidence type="ECO:0000256" key="41">
    <source>
        <dbReference type="ARBA" id="ARBA00066440"/>
    </source>
</evidence>
<comment type="catalytic activity">
    <reaction evidence="38">
        <text>progesterone + reduced [NADPH--hemoprotein reductase] + O2 = 17alpha-hydroxyprogesterone + oxidized [NADPH--hemoprotein reductase] + H2O + H(+)</text>
        <dbReference type="Rhea" id="RHEA:46308"/>
        <dbReference type="Rhea" id="RHEA-COMP:11964"/>
        <dbReference type="Rhea" id="RHEA-COMP:11965"/>
        <dbReference type="ChEBI" id="CHEBI:15377"/>
        <dbReference type="ChEBI" id="CHEBI:15378"/>
        <dbReference type="ChEBI" id="CHEBI:15379"/>
        <dbReference type="ChEBI" id="CHEBI:17026"/>
        <dbReference type="ChEBI" id="CHEBI:17252"/>
        <dbReference type="ChEBI" id="CHEBI:57618"/>
        <dbReference type="ChEBI" id="CHEBI:58210"/>
    </reaction>
    <physiologicalReaction direction="left-to-right" evidence="38">
        <dbReference type="Rhea" id="RHEA:46309"/>
    </physiologicalReaction>
</comment>
<comment type="catalytic activity">
    <reaction evidence="34">
        <text>7alpha-hydroxycholesterol + reduced [NADPH--hemoprotein reductase] + O2 = (24S)-7alpha-dihydroxycholesterol + oxidized [NADPH--hemoprotein reductase] + H2O + H(+)</text>
        <dbReference type="Rhea" id="RHEA:46380"/>
        <dbReference type="Rhea" id="RHEA-COMP:11964"/>
        <dbReference type="Rhea" id="RHEA-COMP:11965"/>
        <dbReference type="ChEBI" id="CHEBI:15377"/>
        <dbReference type="ChEBI" id="CHEBI:15378"/>
        <dbReference type="ChEBI" id="CHEBI:15379"/>
        <dbReference type="ChEBI" id="CHEBI:17500"/>
        <dbReference type="ChEBI" id="CHEBI:37640"/>
        <dbReference type="ChEBI" id="CHEBI:57618"/>
        <dbReference type="ChEBI" id="CHEBI:58210"/>
    </reaction>
    <physiologicalReaction direction="left-to-right" evidence="34">
        <dbReference type="Rhea" id="RHEA:46381"/>
    </physiologicalReaction>
</comment>
<keyword evidence="18" id="KW-0443">Lipid metabolism</keyword>